<dbReference type="EC" id="3.4.21.89" evidence="5"/>
<dbReference type="Pfam" id="PF10502">
    <property type="entry name" value="Peptidase_S26"/>
    <property type="match status" value="1"/>
</dbReference>
<dbReference type="PROSITE" id="PS00761">
    <property type="entry name" value="SPASE_I_3"/>
    <property type="match status" value="1"/>
</dbReference>
<dbReference type="InterPro" id="IPR019758">
    <property type="entry name" value="Pept_S26A_signal_pept_1_CS"/>
</dbReference>
<evidence type="ECO:0000256" key="4">
    <source>
        <dbReference type="ARBA" id="ARBA00009370"/>
    </source>
</evidence>
<evidence type="ECO:0000256" key="1">
    <source>
        <dbReference type="ARBA" id="ARBA00000677"/>
    </source>
</evidence>
<dbReference type="PRINTS" id="PR00727">
    <property type="entry name" value="LEADERPTASE"/>
</dbReference>
<dbReference type="SUPFAM" id="SSF51306">
    <property type="entry name" value="LexA/Signal peptidase"/>
    <property type="match status" value="1"/>
</dbReference>
<dbReference type="AlphaFoldDB" id="A0AAN7GTK3"/>
<evidence type="ECO:0000256" key="10">
    <source>
        <dbReference type="ARBA" id="ARBA00023136"/>
    </source>
</evidence>
<dbReference type="GO" id="GO:0006465">
    <property type="term" value="P:signal peptide processing"/>
    <property type="evidence" value="ECO:0007669"/>
    <property type="project" value="InterPro"/>
</dbReference>
<protein>
    <recommendedName>
        <fullName evidence="5">signal peptidase I</fullName>
        <ecNumber evidence="5">3.4.21.89</ecNumber>
    </recommendedName>
</protein>
<dbReference type="NCBIfam" id="TIGR02227">
    <property type="entry name" value="sigpep_I_bact"/>
    <property type="match status" value="1"/>
</dbReference>
<dbReference type="EMBL" id="JAXIOK010000021">
    <property type="protein sequence ID" value="KAK4746252.1"/>
    <property type="molecule type" value="Genomic_DNA"/>
</dbReference>
<feature type="domain" description="Peptidase S26" evidence="12">
    <location>
        <begin position="187"/>
        <end position="344"/>
    </location>
</feature>
<accession>A0AAN7GTK3</accession>
<keyword evidence="14" id="KW-1185">Reference proteome</keyword>
<evidence type="ECO:0000256" key="8">
    <source>
        <dbReference type="ARBA" id="ARBA00022801"/>
    </source>
</evidence>
<comment type="catalytic activity">
    <reaction evidence="1">
        <text>Cleavage of hydrophobic, N-terminal signal or leader sequences from secreted and periplasmic proteins.</text>
        <dbReference type="EC" id="3.4.21.89"/>
    </reaction>
</comment>
<dbReference type="InterPro" id="IPR000223">
    <property type="entry name" value="Pept_S26A_signal_pept_1"/>
</dbReference>
<gene>
    <name evidence="13" type="ORF">SAY87_012564</name>
</gene>
<dbReference type="GO" id="GO:0009535">
    <property type="term" value="C:chloroplast thylakoid membrane"/>
    <property type="evidence" value="ECO:0007669"/>
    <property type="project" value="TreeGrafter"/>
</dbReference>
<evidence type="ECO:0000256" key="6">
    <source>
        <dbReference type="ARBA" id="ARBA00022528"/>
    </source>
</evidence>
<evidence type="ECO:0000256" key="11">
    <source>
        <dbReference type="PIRSR" id="PIRSR600223-1"/>
    </source>
</evidence>
<organism evidence="13 14">
    <name type="scientific">Trapa incisa</name>
    <dbReference type="NCBI Taxonomy" id="236973"/>
    <lineage>
        <taxon>Eukaryota</taxon>
        <taxon>Viridiplantae</taxon>
        <taxon>Streptophyta</taxon>
        <taxon>Embryophyta</taxon>
        <taxon>Tracheophyta</taxon>
        <taxon>Spermatophyta</taxon>
        <taxon>Magnoliopsida</taxon>
        <taxon>eudicotyledons</taxon>
        <taxon>Gunneridae</taxon>
        <taxon>Pentapetalae</taxon>
        <taxon>rosids</taxon>
        <taxon>malvids</taxon>
        <taxon>Myrtales</taxon>
        <taxon>Lythraceae</taxon>
        <taxon>Trapa</taxon>
    </lineage>
</organism>
<evidence type="ECO:0000313" key="14">
    <source>
        <dbReference type="Proteomes" id="UP001345219"/>
    </source>
</evidence>
<evidence type="ECO:0000256" key="5">
    <source>
        <dbReference type="ARBA" id="ARBA00013208"/>
    </source>
</evidence>
<comment type="subcellular location">
    <subcellularLocation>
        <location evidence="3">Membrane</location>
    </subcellularLocation>
    <subcellularLocation>
        <location evidence="2">Plastid</location>
        <location evidence="2">Chloroplast</location>
    </subcellularLocation>
</comment>
<name>A0AAN7GTK3_9MYRT</name>
<proteinExistence type="inferred from homology"/>
<keyword evidence="7" id="KW-0934">Plastid</keyword>
<keyword evidence="10" id="KW-0472">Membrane</keyword>
<feature type="active site" evidence="11">
    <location>
        <position position="264"/>
    </location>
</feature>
<keyword evidence="6" id="KW-0150">Chloroplast</keyword>
<dbReference type="InterPro" id="IPR019533">
    <property type="entry name" value="Peptidase_S26"/>
</dbReference>
<dbReference type="PANTHER" id="PTHR43390:SF2">
    <property type="entry name" value="THYLAKOIDAL PROCESSING PEPTIDASE 2, CHLOROPLASTIC-RELATED"/>
    <property type="match status" value="1"/>
</dbReference>
<dbReference type="FunFam" id="2.10.109.10:FF:000012">
    <property type="entry name" value="Peptidase/ serine-type peptidase"/>
    <property type="match status" value="1"/>
</dbReference>
<evidence type="ECO:0000256" key="3">
    <source>
        <dbReference type="ARBA" id="ARBA00004370"/>
    </source>
</evidence>
<keyword evidence="9" id="KW-0809">Transit peptide</keyword>
<dbReference type="GO" id="GO:0010027">
    <property type="term" value="P:thylakoid membrane organization"/>
    <property type="evidence" value="ECO:0007669"/>
    <property type="project" value="TreeGrafter"/>
</dbReference>
<dbReference type="Gene3D" id="2.10.109.10">
    <property type="entry name" value="Umud Fragment, subunit A"/>
    <property type="match status" value="1"/>
</dbReference>
<dbReference type="PANTHER" id="PTHR43390">
    <property type="entry name" value="SIGNAL PEPTIDASE I"/>
    <property type="match status" value="1"/>
</dbReference>
<dbReference type="InterPro" id="IPR036286">
    <property type="entry name" value="LexA/Signal_pep-like_sf"/>
</dbReference>
<evidence type="ECO:0000256" key="9">
    <source>
        <dbReference type="ARBA" id="ARBA00022946"/>
    </source>
</evidence>
<evidence type="ECO:0000256" key="2">
    <source>
        <dbReference type="ARBA" id="ARBA00004229"/>
    </source>
</evidence>
<comment type="caution">
    <text evidence="13">The sequence shown here is derived from an EMBL/GenBank/DDBJ whole genome shotgun (WGS) entry which is preliminary data.</text>
</comment>
<dbReference type="GO" id="GO:0004252">
    <property type="term" value="F:serine-type endopeptidase activity"/>
    <property type="evidence" value="ECO:0007669"/>
    <property type="project" value="InterPro"/>
</dbReference>
<comment type="similarity">
    <text evidence="4">Belongs to the peptidase S26 family.</text>
</comment>
<dbReference type="GO" id="GO:0009003">
    <property type="term" value="F:signal peptidase activity"/>
    <property type="evidence" value="ECO:0007669"/>
    <property type="project" value="UniProtKB-EC"/>
</dbReference>
<feature type="active site" evidence="11">
    <location>
        <position position="214"/>
    </location>
</feature>
<dbReference type="Proteomes" id="UP001345219">
    <property type="component" value="Chromosome 10"/>
</dbReference>
<reference evidence="13 14" key="1">
    <citation type="journal article" date="2023" name="Hortic Res">
        <title>Pangenome of water caltrop reveals structural variations and asymmetric subgenome divergence after allopolyploidization.</title>
        <authorList>
            <person name="Zhang X."/>
            <person name="Chen Y."/>
            <person name="Wang L."/>
            <person name="Yuan Y."/>
            <person name="Fang M."/>
            <person name="Shi L."/>
            <person name="Lu R."/>
            <person name="Comes H.P."/>
            <person name="Ma Y."/>
            <person name="Chen Y."/>
            <person name="Huang G."/>
            <person name="Zhou Y."/>
            <person name="Zheng Z."/>
            <person name="Qiu Y."/>
        </authorList>
    </citation>
    <scope>NUCLEOTIDE SEQUENCE [LARGE SCALE GENOMIC DNA]</scope>
    <source>
        <tissue evidence="13">Roots</tissue>
    </source>
</reference>
<evidence type="ECO:0000256" key="7">
    <source>
        <dbReference type="ARBA" id="ARBA00022640"/>
    </source>
</evidence>
<evidence type="ECO:0000313" key="13">
    <source>
        <dbReference type="EMBL" id="KAK4746252.1"/>
    </source>
</evidence>
<dbReference type="CDD" id="cd06530">
    <property type="entry name" value="S26_SPase_I"/>
    <property type="match status" value="1"/>
</dbReference>
<evidence type="ECO:0000259" key="12">
    <source>
        <dbReference type="Pfam" id="PF10502"/>
    </source>
</evidence>
<sequence>MALRVTFTYSGYIVQNLASAASVRGSNCRLSQECCAISRLFGSRKPDHPDSWREAPRPSGTVAATYRTLTGEILDGGCGAPILAGMVSVLKSLTCGSAGSVGATAQGLGACGISPIRPALVMPFLQVSKWMPCSDAALESLMNNTIATEYGKTEEEGYEREVSSSGGSGSGSKWGFSKWLGVRSEDAKAVVTALTVSLMFKSSLAEARSIPSTSMSPTLDIGDRILAEKVSYLFRKPEVSDIVIFTAPPILQQLGYGPADVFIKRIVAKAGDCVEVRDGKLLVNGVVRNEEFVVEPLAYEMEPILIPDGYVFVMGDNRNNSFDSHNWGPLPIKNIMGRSWFRYWPPSNLADESIPKNKIKDS</sequence>
<keyword evidence="8" id="KW-0378">Hydrolase</keyword>